<dbReference type="PROSITE" id="PS50297">
    <property type="entry name" value="ANK_REP_REGION"/>
    <property type="match status" value="1"/>
</dbReference>
<feature type="repeat" description="ANK" evidence="1">
    <location>
        <begin position="401"/>
        <end position="427"/>
    </location>
</feature>
<organism evidence="3 4">
    <name type="scientific">Motilimonas pumila</name>
    <dbReference type="NCBI Taxonomy" id="2303987"/>
    <lineage>
        <taxon>Bacteria</taxon>
        <taxon>Pseudomonadati</taxon>
        <taxon>Pseudomonadota</taxon>
        <taxon>Gammaproteobacteria</taxon>
        <taxon>Alteromonadales</taxon>
        <taxon>Alteromonadales genera incertae sedis</taxon>
        <taxon>Motilimonas</taxon>
    </lineage>
</organism>
<name>A0A418Y943_9GAMM</name>
<protein>
    <submittedName>
        <fullName evidence="3">Uncharacterized protein</fullName>
    </submittedName>
</protein>
<keyword evidence="2" id="KW-0472">Membrane</keyword>
<dbReference type="InterPro" id="IPR002110">
    <property type="entry name" value="Ankyrin_rpt"/>
</dbReference>
<keyword evidence="2" id="KW-1133">Transmembrane helix</keyword>
<dbReference type="Proteomes" id="UP000283255">
    <property type="component" value="Unassembled WGS sequence"/>
</dbReference>
<evidence type="ECO:0000313" key="4">
    <source>
        <dbReference type="Proteomes" id="UP000283255"/>
    </source>
</evidence>
<gene>
    <name evidence="3" type="ORF">D1Z90_20455</name>
</gene>
<dbReference type="EMBL" id="QZCH01000083">
    <property type="protein sequence ID" value="RJG36277.1"/>
    <property type="molecule type" value="Genomic_DNA"/>
</dbReference>
<reference evidence="3 4" key="2">
    <citation type="submission" date="2019-01" db="EMBL/GenBank/DDBJ databases">
        <title>Motilimonas pumilus sp. nov., isolated from the gut of sea cucumber (Apostichopus japonicus).</title>
        <authorList>
            <person name="Wang F.-Q."/>
            <person name="Ren L.-H."/>
            <person name="Lin Y.-W."/>
            <person name="Sun G.-H."/>
            <person name="Du Z.-J."/>
            <person name="Zhao J.-X."/>
            <person name="Liu X.-J."/>
            <person name="Liu L.-J."/>
        </authorList>
    </citation>
    <scope>NUCLEOTIDE SEQUENCE [LARGE SCALE GENOMIC DNA]</scope>
    <source>
        <strain evidence="3 4">PLHSC7-2</strain>
    </source>
</reference>
<dbReference type="RefSeq" id="WP_119912620.1">
    <property type="nucleotide sequence ID" value="NZ_QZCH01000083.1"/>
</dbReference>
<proteinExistence type="predicted"/>
<reference evidence="3 4" key="1">
    <citation type="submission" date="2018-09" db="EMBL/GenBank/DDBJ databases">
        <authorList>
            <person name="Wang F."/>
        </authorList>
    </citation>
    <scope>NUCLEOTIDE SEQUENCE [LARGE SCALE GENOMIC DNA]</scope>
    <source>
        <strain evidence="3 4">PLHSC7-2</strain>
    </source>
</reference>
<feature type="transmembrane region" description="Helical" evidence="2">
    <location>
        <begin position="126"/>
        <end position="145"/>
    </location>
</feature>
<accession>A0A418Y943</accession>
<dbReference type="AlphaFoldDB" id="A0A418Y943"/>
<evidence type="ECO:0000313" key="3">
    <source>
        <dbReference type="EMBL" id="RJG36277.1"/>
    </source>
</evidence>
<dbReference type="Gene3D" id="1.25.40.20">
    <property type="entry name" value="Ankyrin repeat-containing domain"/>
    <property type="match status" value="1"/>
</dbReference>
<keyword evidence="1" id="KW-0040">ANK repeat</keyword>
<evidence type="ECO:0000256" key="2">
    <source>
        <dbReference type="SAM" id="Phobius"/>
    </source>
</evidence>
<evidence type="ECO:0000256" key="1">
    <source>
        <dbReference type="PROSITE-ProRule" id="PRU00023"/>
    </source>
</evidence>
<feature type="transmembrane region" description="Helical" evidence="2">
    <location>
        <begin position="95"/>
        <end position="114"/>
    </location>
</feature>
<dbReference type="OrthoDB" id="6160351at2"/>
<comment type="caution">
    <text evidence="3">The sequence shown here is derived from an EMBL/GenBank/DDBJ whole genome shotgun (WGS) entry which is preliminary data.</text>
</comment>
<keyword evidence="2" id="KW-0812">Transmembrane</keyword>
<dbReference type="PROSITE" id="PS50088">
    <property type="entry name" value="ANK_REPEAT"/>
    <property type="match status" value="1"/>
</dbReference>
<keyword evidence="4" id="KW-1185">Reference proteome</keyword>
<dbReference type="InterPro" id="IPR036770">
    <property type="entry name" value="Ankyrin_rpt-contain_sf"/>
</dbReference>
<sequence>MLDEQYSATAWQQDKASQVKRPETGLRYATWSKGSIKLPWSQNYTNIEPYQYIADHIYDSEEVGEEGSSWSHTRLQYTGVKGYTAFVMNFLGGGYIYSMIALLALVVFSISPYFPNAEHDFRDMLLDISIIGGVFCLGFLFRYIFSYLEKHPEWFATDNGDGFFRQTGMVKVKKRFGLVSYPFTDFDAFVDLHVDSTSGQTYTNLAVVHRSQKVVFYLNLTGELQATPQQHYLCWEMLQRFMDVSQSLPDIPQLEPFRPLDPTTAAHDKAKGRKADKWKKMSPKWFEQRVAKKLKKAQTRFNWEDIPDLFDQRTQQQKQQQALKAEQDAAALKSGKVKRCPSCKELVAKLAASCEHCGYQINQYDASQFVMTLHQAIVQGDWALAKQHFEHGADAKSPNGNGETPLQLAQKRGDQLMVDLILQYGGE</sequence>
<dbReference type="SUPFAM" id="SSF48403">
    <property type="entry name" value="Ankyrin repeat"/>
    <property type="match status" value="1"/>
</dbReference>